<dbReference type="GeneID" id="4563798"/>
<dbReference type="InterPro" id="IPR024312">
    <property type="entry name" value="TACC_fungi"/>
</dbReference>
<evidence type="ECO:0000313" key="3">
    <source>
        <dbReference type="EMBL" id="EAS33400.2"/>
    </source>
</evidence>
<evidence type="ECO:0000256" key="1">
    <source>
        <dbReference type="SAM" id="Coils"/>
    </source>
</evidence>
<dbReference type="PANTHER" id="PTHR23159:SF31">
    <property type="entry name" value="CENTROSOME-ASSOCIATED PROTEIN CEP250 ISOFORM X1"/>
    <property type="match status" value="1"/>
</dbReference>
<dbReference type="AlphaFoldDB" id="A0A0E1RX29"/>
<dbReference type="Gene3D" id="1.10.287.1490">
    <property type="match status" value="1"/>
</dbReference>
<reference evidence="4" key="2">
    <citation type="journal article" date="2010" name="Genome Res.">
        <title>Population genomic sequencing of Coccidioides fungi reveals recent hybridization and transposon control.</title>
        <authorList>
            <person name="Neafsey D.E."/>
            <person name="Barker B.M."/>
            <person name="Sharpton T.J."/>
            <person name="Stajich J.E."/>
            <person name="Park D.J."/>
            <person name="Whiston E."/>
            <person name="Hung C.-Y."/>
            <person name="McMahan C."/>
            <person name="White J."/>
            <person name="Sykes S."/>
            <person name="Heiman D."/>
            <person name="Young S."/>
            <person name="Zeng Q."/>
            <person name="Abouelleil A."/>
            <person name="Aftuck L."/>
            <person name="Bessette D."/>
            <person name="Brown A."/>
            <person name="FitzGerald M."/>
            <person name="Lui A."/>
            <person name="Macdonald J.P."/>
            <person name="Priest M."/>
            <person name="Orbach M.J."/>
            <person name="Galgiani J.N."/>
            <person name="Kirkland T.N."/>
            <person name="Cole G.T."/>
            <person name="Birren B.W."/>
            <person name="Henn M.R."/>
            <person name="Taylor J.W."/>
            <person name="Rounsley S.D."/>
        </authorList>
    </citation>
    <scope>GENOME REANNOTATION</scope>
    <source>
        <strain evidence="4">RS</strain>
    </source>
</reference>
<proteinExistence type="predicted"/>
<feature type="compositionally biased region" description="Low complexity" evidence="2">
    <location>
        <begin position="659"/>
        <end position="673"/>
    </location>
</feature>
<dbReference type="Proteomes" id="UP000001261">
    <property type="component" value="Unassembled WGS sequence"/>
</dbReference>
<dbReference type="KEGG" id="cim:CIMG_04424"/>
<feature type="compositionally biased region" description="Low complexity" evidence="2">
    <location>
        <begin position="1"/>
        <end position="14"/>
    </location>
</feature>
<evidence type="ECO:0000256" key="2">
    <source>
        <dbReference type="SAM" id="MobiDB-lite"/>
    </source>
</evidence>
<feature type="region of interest" description="Disordered" evidence="2">
    <location>
        <begin position="327"/>
        <end position="346"/>
    </location>
</feature>
<dbReference type="Pfam" id="PF12709">
    <property type="entry name" value="Fungal_TACC"/>
    <property type="match status" value="1"/>
</dbReference>
<feature type="region of interest" description="Disordered" evidence="2">
    <location>
        <begin position="493"/>
        <end position="518"/>
    </location>
</feature>
<reference evidence="4" key="1">
    <citation type="journal article" date="2009" name="Genome Res.">
        <title>Comparative genomic analyses of the human fungal pathogens Coccidioides and their relatives.</title>
        <authorList>
            <person name="Sharpton T.J."/>
            <person name="Stajich J.E."/>
            <person name="Rounsley S.D."/>
            <person name="Gardner M.J."/>
            <person name="Wortman J.R."/>
            <person name="Jordar V.S."/>
            <person name="Maiti R."/>
            <person name="Kodira C.D."/>
            <person name="Neafsey D.E."/>
            <person name="Zeng Q."/>
            <person name="Hung C.-Y."/>
            <person name="McMahan C."/>
            <person name="Muszewska A."/>
            <person name="Grynberg M."/>
            <person name="Mandel M.A."/>
            <person name="Kellner E.M."/>
            <person name="Barker B.M."/>
            <person name="Galgiani J.N."/>
            <person name="Orbach M.J."/>
            <person name="Kirkland T.N."/>
            <person name="Cole G.T."/>
            <person name="Henn M.R."/>
            <person name="Birren B.W."/>
            <person name="Taylor J.W."/>
        </authorList>
    </citation>
    <scope>NUCLEOTIDE SEQUENCE [LARGE SCALE GENOMIC DNA]</scope>
    <source>
        <strain evidence="4">RS</strain>
    </source>
</reference>
<dbReference type="RefSeq" id="XP_001244983.2">
    <property type="nucleotide sequence ID" value="XM_001244982.2"/>
</dbReference>
<feature type="compositionally biased region" description="Basic and acidic residues" evidence="2">
    <location>
        <begin position="674"/>
        <end position="690"/>
    </location>
</feature>
<dbReference type="InParanoid" id="A0A0E1RX29"/>
<dbReference type="STRING" id="246410.A0A0E1RX29"/>
<protein>
    <submittedName>
        <fullName evidence="3">Uncharacterized protein</fullName>
    </submittedName>
</protein>
<dbReference type="VEuPathDB" id="FungiDB:CIMG_04424"/>
<dbReference type="OMA" id="FSEMPGI"/>
<dbReference type="PANTHER" id="PTHR23159">
    <property type="entry name" value="CENTROSOMAL PROTEIN 2"/>
    <property type="match status" value="1"/>
</dbReference>
<feature type="region of interest" description="Disordered" evidence="2">
    <location>
        <begin position="659"/>
        <end position="802"/>
    </location>
</feature>
<keyword evidence="4" id="KW-1185">Reference proteome</keyword>
<name>A0A0E1RX29_COCIM</name>
<dbReference type="EMBL" id="GG704914">
    <property type="protein sequence ID" value="EAS33400.2"/>
    <property type="molecule type" value="Genomic_DNA"/>
</dbReference>
<feature type="coiled-coil region" evidence="1">
    <location>
        <begin position="555"/>
        <end position="644"/>
    </location>
</feature>
<keyword evidence="1" id="KW-0175">Coiled coil</keyword>
<gene>
    <name evidence="3" type="ORF">CIMG_04424</name>
</gene>
<feature type="compositionally biased region" description="Low complexity" evidence="2">
    <location>
        <begin position="498"/>
        <end position="515"/>
    </location>
</feature>
<feature type="region of interest" description="Disordered" evidence="2">
    <location>
        <begin position="1"/>
        <end position="134"/>
    </location>
</feature>
<sequence length="802" mass="89239">MTSPISVLSPLSSSRQNARSPLVDSFPESSKPSANSPRGSLEKRFSIYNENASPLKQDMHTASPTLDAEEEGLCDEWPPSSPFQEMVSGDLTGLTRDMAPRKDGSGSPKGENPGEDDVNMDREDFKPDEPPVPTMEHAPIMADITFTDEQKDVVHFPDIDSSIIHYRSEPVQVRKVSGMTVNHENMSIVYHPDEEKESPVENGMGGHVHLGYDTGDDTCLSTFSAVPNADMTLFAKLRADSPLKRARENTLSPKKVVSPSKLGDSILRTPNSAKRDYRRNGWGDQGGDYGSPTPGRKYPRIDDTPNLLEFTDQLNGSSHRQYALETSYASPARRNPRLSPLKTTERFRSPSKLSLLDFDIPPVPTPRSIPSITPRELESLKSSFLSQISSLKATLSGRDAEVASLKEAVADAERRVGEALEEVRNEAARKEALESEQREWERRGKEMESVLRGVKAEIVDGERERKRLADRVEEAEKSKEHLEGKIVELQSQLSAVRQTSSEQTTTTTLSNSQNKTTDEVAKEVQDAVEKVARELHTLYKGKHETKVAALKKSYEARWEKRVREAEKRFREAMEENEKLKLDNAMSTAHSSISPGDATMLREHENLEAEKRVLEAKVKGLEQEILSIKQDNEILNEQLKNERAEKGELVAVVDEFFAMQQQQQQQQQHQQQQPMEKEESPPPPPPHRERTLSVLRTEVGQEEEESLPMTLPTLELTAKPTAPSNENAPPASNIARFSNAPSGIRPRPSLGPTPKVPRFGMPAGHVRSNSKDDKGPTGIPSKTPLAPRSGIMSSIERMGRGGM</sequence>
<accession>A0A0E1RX29</accession>
<feature type="compositionally biased region" description="Basic and acidic residues" evidence="2">
    <location>
        <begin position="119"/>
        <end position="129"/>
    </location>
</feature>
<feature type="region of interest" description="Disordered" evidence="2">
    <location>
        <begin position="248"/>
        <end position="300"/>
    </location>
</feature>
<feature type="compositionally biased region" description="Polar residues" evidence="2">
    <location>
        <begin position="48"/>
        <end position="64"/>
    </location>
</feature>
<dbReference type="OrthoDB" id="5367584at2759"/>
<evidence type="ECO:0000313" key="4">
    <source>
        <dbReference type="Proteomes" id="UP000001261"/>
    </source>
</evidence>
<feature type="compositionally biased region" description="Polar residues" evidence="2">
    <location>
        <begin position="27"/>
        <end position="38"/>
    </location>
</feature>
<organism evidence="3 4">
    <name type="scientific">Coccidioides immitis (strain RS)</name>
    <name type="common">Valley fever fungus</name>
    <dbReference type="NCBI Taxonomy" id="246410"/>
    <lineage>
        <taxon>Eukaryota</taxon>
        <taxon>Fungi</taxon>
        <taxon>Dikarya</taxon>
        <taxon>Ascomycota</taxon>
        <taxon>Pezizomycotina</taxon>
        <taxon>Eurotiomycetes</taxon>
        <taxon>Eurotiomycetidae</taxon>
        <taxon>Onygenales</taxon>
        <taxon>Onygenaceae</taxon>
        <taxon>Coccidioides</taxon>
    </lineage>
</organism>